<evidence type="ECO:0000256" key="1">
    <source>
        <dbReference type="SAM" id="MobiDB-lite"/>
    </source>
</evidence>
<protein>
    <submittedName>
        <fullName evidence="2">Uncharacterized protein</fullName>
    </submittedName>
</protein>
<proteinExistence type="predicted"/>
<name>A0A645B2Y0_9ZZZZ</name>
<feature type="region of interest" description="Disordered" evidence="1">
    <location>
        <begin position="1"/>
        <end position="23"/>
    </location>
</feature>
<accession>A0A645B2Y0</accession>
<comment type="caution">
    <text evidence="2">The sequence shown here is derived from an EMBL/GenBank/DDBJ whole genome shotgun (WGS) entry which is preliminary data.</text>
</comment>
<organism evidence="2">
    <name type="scientific">bioreactor metagenome</name>
    <dbReference type="NCBI Taxonomy" id="1076179"/>
    <lineage>
        <taxon>unclassified sequences</taxon>
        <taxon>metagenomes</taxon>
        <taxon>ecological metagenomes</taxon>
    </lineage>
</organism>
<dbReference type="EMBL" id="VSSQ01017438">
    <property type="protein sequence ID" value="MPM59747.1"/>
    <property type="molecule type" value="Genomic_DNA"/>
</dbReference>
<gene>
    <name evidence="2" type="ORF">SDC9_106593</name>
</gene>
<dbReference type="AlphaFoldDB" id="A0A645B2Y0"/>
<sequence>MLGVPERRIAARQQPHRAGSGHFRGNQVDALLLPPDVVVQPLFEQRQRAERKVGGRFGLELFRNVADDGPRVRRRIPAHMVVHNHSGNAAAANIDLHRVVREHVRIQQRQPDGAQRFLIGEFFEQAALIFNRITRHHGTAGYIADLFSVFVDWESPAQHASAGQRDGAHPARQNRKV</sequence>
<evidence type="ECO:0000313" key="2">
    <source>
        <dbReference type="EMBL" id="MPM59747.1"/>
    </source>
</evidence>
<reference evidence="2" key="1">
    <citation type="submission" date="2019-08" db="EMBL/GenBank/DDBJ databases">
        <authorList>
            <person name="Kucharzyk K."/>
            <person name="Murdoch R.W."/>
            <person name="Higgins S."/>
            <person name="Loffler F."/>
        </authorList>
    </citation>
    <scope>NUCLEOTIDE SEQUENCE</scope>
</reference>